<dbReference type="InterPro" id="IPR023631">
    <property type="entry name" value="Amidase_dom"/>
</dbReference>
<dbReference type="AlphaFoldDB" id="A0A1X7DJA0"/>
<organism evidence="5 6">
    <name type="scientific">Xaviernesmea oryzae</name>
    <dbReference type="NCBI Taxonomy" id="464029"/>
    <lineage>
        <taxon>Bacteria</taxon>
        <taxon>Pseudomonadati</taxon>
        <taxon>Pseudomonadota</taxon>
        <taxon>Alphaproteobacteria</taxon>
        <taxon>Hyphomicrobiales</taxon>
        <taxon>Rhizobiaceae</taxon>
        <taxon>Rhizobium/Agrobacterium group</taxon>
        <taxon>Xaviernesmea</taxon>
    </lineage>
</organism>
<dbReference type="InterPro" id="IPR000120">
    <property type="entry name" value="Amidase"/>
</dbReference>
<evidence type="ECO:0000256" key="1">
    <source>
        <dbReference type="ARBA" id="ARBA00003871"/>
    </source>
</evidence>
<dbReference type="Pfam" id="PF01425">
    <property type="entry name" value="Amidase"/>
    <property type="match status" value="1"/>
</dbReference>
<evidence type="ECO:0000256" key="2">
    <source>
        <dbReference type="ARBA" id="ARBA00009199"/>
    </source>
</evidence>
<dbReference type="GO" id="GO:0003824">
    <property type="term" value="F:catalytic activity"/>
    <property type="evidence" value="ECO:0007669"/>
    <property type="project" value="InterPro"/>
</dbReference>
<feature type="domain" description="Amidase" evidence="4">
    <location>
        <begin position="55"/>
        <end position="447"/>
    </location>
</feature>
<evidence type="ECO:0000259" key="4">
    <source>
        <dbReference type="Pfam" id="PF01425"/>
    </source>
</evidence>
<dbReference type="PANTHER" id="PTHR11895:SF7">
    <property type="entry name" value="GLUTAMYL-TRNA(GLN) AMIDOTRANSFERASE SUBUNIT A, MITOCHONDRIAL"/>
    <property type="match status" value="1"/>
</dbReference>
<reference evidence="6" key="1">
    <citation type="submission" date="2017-04" db="EMBL/GenBank/DDBJ databases">
        <authorList>
            <person name="Varghese N."/>
            <person name="Submissions S."/>
        </authorList>
    </citation>
    <scope>NUCLEOTIDE SEQUENCE [LARGE SCALE GENOMIC DNA]</scope>
    <source>
        <strain evidence="6">B4P</strain>
    </source>
</reference>
<dbReference type="PANTHER" id="PTHR11895">
    <property type="entry name" value="TRANSAMIDASE"/>
    <property type="match status" value="1"/>
</dbReference>
<comment type="function">
    <text evidence="1">Hydrolyzes indole-3-acetamide (IAM) into indole-3-acetic acid (IAA).</text>
</comment>
<keyword evidence="6" id="KW-1185">Reference proteome</keyword>
<dbReference type="PROSITE" id="PS00571">
    <property type="entry name" value="AMIDASES"/>
    <property type="match status" value="1"/>
</dbReference>
<dbReference type="EMBL" id="FXAF01000003">
    <property type="protein sequence ID" value="SMF16551.1"/>
    <property type="molecule type" value="Genomic_DNA"/>
</dbReference>
<evidence type="ECO:0000313" key="5">
    <source>
        <dbReference type="EMBL" id="SMF16551.1"/>
    </source>
</evidence>
<proteinExistence type="inferred from homology"/>
<name>A0A1X7DJA0_9HYPH</name>
<protein>
    <recommendedName>
        <fullName evidence="3">Indoleacetamide hydrolase</fullName>
    </recommendedName>
</protein>
<dbReference type="Proteomes" id="UP000192903">
    <property type="component" value="Unassembled WGS sequence"/>
</dbReference>
<dbReference type="OrthoDB" id="9777859at2"/>
<dbReference type="RefSeq" id="WP_085420872.1">
    <property type="nucleotide sequence ID" value="NZ_FXAF01000003.1"/>
</dbReference>
<dbReference type="Gene3D" id="3.90.1300.10">
    <property type="entry name" value="Amidase signature (AS) domain"/>
    <property type="match status" value="1"/>
</dbReference>
<dbReference type="SUPFAM" id="SSF75304">
    <property type="entry name" value="Amidase signature (AS) enzymes"/>
    <property type="match status" value="1"/>
</dbReference>
<evidence type="ECO:0000256" key="3">
    <source>
        <dbReference type="ARBA" id="ARBA00021874"/>
    </source>
</evidence>
<dbReference type="InterPro" id="IPR036928">
    <property type="entry name" value="AS_sf"/>
</dbReference>
<comment type="similarity">
    <text evidence="2">Belongs to the amidase family.</text>
</comment>
<gene>
    <name evidence="5" type="ORF">SAMN02982989_5471</name>
</gene>
<dbReference type="STRING" id="464029.SAMN02982989_5471"/>
<sequence>MPDYENPDALAMAELVRRREVPPTYFVEQAAAQASAANPALNAIVHDFAPMESANFQGPFAGVPLWLKDTGVAIRGERMSSGSRLYEDVHSPADSTVGTRLRSAGFVFMGRTNTPEMALSFTTEGEFYGAAKNPWDLSRTPGGSSGGAAALVGAGVVPLTQASDGAGSIRVPSAHTGTFGFKPSRLRNPHGPAQAEGLAGMSTLHGISRSVRDSAALLDVTHGADIGDPWACPSPSGTFLEAAGRRPKRLKIGMQVDGPEGYPLSPEVVAAAEDAGRLLADLGHMVEIAAPAYDNQALARAWFTISAVNVARGVRSFAAARRIADPMALMEPVNAEWVRRSEAISGEDYLGAVQALHATSRAMGAFFRKYDIYLSPVTAEVAPKLGQLAGTGLGVEEFFHRFWAHAPLTAVFNASGCPAMSVPLYWTAEGLPVGVHFGAAFGAEELLFSLAGELEAARPWASRRPKLEVLSA</sequence>
<accession>A0A1X7DJA0</accession>
<evidence type="ECO:0000313" key="6">
    <source>
        <dbReference type="Proteomes" id="UP000192903"/>
    </source>
</evidence>
<dbReference type="InterPro" id="IPR020556">
    <property type="entry name" value="Amidase_CS"/>
</dbReference>